<reference evidence="8" key="1">
    <citation type="submission" date="2023-01" db="EMBL/GenBank/DDBJ databases">
        <title>The diversity of Class Acidimicrobiia in South China Sea sediment environments and the proposal of Iamia marina sp. nov., a novel species of the genus Iamia.</title>
        <authorList>
            <person name="He Y."/>
            <person name="Tian X."/>
        </authorList>
    </citation>
    <scope>NUCLEOTIDE SEQUENCE</scope>
    <source>
        <strain evidence="8">DSM 19957</strain>
    </source>
</reference>
<evidence type="ECO:0000256" key="3">
    <source>
        <dbReference type="ARBA" id="ARBA00022806"/>
    </source>
</evidence>
<keyword evidence="2 5" id="KW-0378">Hydrolase</keyword>
<dbReference type="InterPro" id="IPR027417">
    <property type="entry name" value="P-loop_NTPase"/>
</dbReference>
<dbReference type="GO" id="GO:0016787">
    <property type="term" value="F:hydrolase activity"/>
    <property type="evidence" value="ECO:0007669"/>
    <property type="project" value="UniProtKB-UniRule"/>
</dbReference>
<dbReference type="RefSeq" id="WP_272737445.1">
    <property type="nucleotide sequence ID" value="NZ_CP116942.1"/>
</dbReference>
<feature type="region of interest" description="Disordered" evidence="6">
    <location>
        <begin position="120"/>
        <end position="139"/>
    </location>
</feature>
<dbReference type="AlphaFoldDB" id="A0AAF0BUL0"/>
<feature type="compositionally biased region" description="Pro residues" evidence="6">
    <location>
        <begin position="126"/>
        <end position="135"/>
    </location>
</feature>
<name>A0AAF0BUL0_9ACTN</name>
<protein>
    <submittedName>
        <fullName evidence="8">AAA family ATPase</fullName>
    </submittedName>
</protein>
<dbReference type="Pfam" id="PF00580">
    <property type="entry name" value="UvrD-helicase"/>
    <property type="match status" value="1"/>
</dbReference>
<dbReference type="PROSITE" id="PS51198">
    <property type="entry name" value="UVRD_HELICASE_ATP_BIND"/>
    <property type="match status" value="1"/>
</dbReference>
<accession>A0AAF0BUL0</accession>
<dbReference type="InterPro" id="IPR027785">
    <property type="entry name" value="UvrD-like_helicase_C"/>
</dbReference>
<organism evidence="8 9">
    <name type="scientific">Iamia majanohamensis</name>
    <dbReference type="NCBI Taxonomy" id="467976"/>
    <lineage>
        <taxon>Bacteria</taxon>
        <taxon>Bacillati</taxon>
        <taxon>Actinomycetota</taxon>
        <taxon>Acidimicrobiia</taxon>
        <taxon>Acidimicrobiales</taxon>
        <taxon>Iamiaceae</taxon>
        <taxon>Iamia</taxon>
    </lineage>
</organism>
<dbReference type="Gene3D" id="3.40.50.300">
    <property type="entry name" value="P-loop containing nucleotide triphosphate hydrolases"/>
    <property type="match status" value="3"/>
</dbReference>
<dbReference type="InterPro" id="IPR000212">
    <property type="entry name" value="DNA_helicase_UvrD/REP"/>
</dbReference>
<evidence type="ECO:0000256" key="6">
    <source>
        <dbReference type="SAM" id="MobiDB-lite"/>
    </source>
</evidence>
<feature type="domain" description="UvrD-like helicase ATP-binding" evidence="7">
    <location>
        <begin position="239"/>
        <end position="593"/>
    </location>
</feature>
<evidence type="ECO:0000313" key="8">
    <source>
        <dbReference type="EMBL" id="WCO67927.1"/>
    </source>
</evidence>
<evidence type="ECO:0000256" key="2">
    <source>
        <dbReference type="ARBA" id="ARBA00022801"/>
    </source>
</evidence>
<dbReference type="KEGG" id="ima:PO878_04210"/>
<evidence type="ECO:0000256" key="5">
    <source>
        <dbReference type="PROSITE-ProRule" id="PRU00560"/>
    </source>
</evidence>
<keyword evidence="4 5" id="KW-0067">ATP-binding</keyword>
<keyword evidence="3 5" id="KW-0347">Helicase</keyword>
<dbReference type="Proteomes" id="UP001216390">
    <property type="component" value="Chromosome"/>
</dbReference>
<dbReference type="GO" id="GO:0003677">
    <property type="term" value="F:DNA binding"/>
    <property type="evidence" value="ECO:0007669"/>
    <property type="project" value="InterPro"/>
</dbReference>
<keyword evidence="9" id="KW-1185">Reference proteome</keyword>
<evidence type="ECO:0000256" key="1">
    <source>
        <dbReference type="ARBA" id="ARBA00022741"/>
    </source>
</evidence>
<dbReference type="GO" id="GO:0005524">
    <property type="term" value="F:ATP binding"/>
    <property type="evidence" value="ECO:0007669"/>
    <property type="project" value="UniProtKB-UniRule"/>
</dbReference>
<evidence type="ECO:0000256" key="4">
    <source>
        <dbReference type="ARBA" id="ARBA00022840"/>
    </source>
</evidence>
<proteinExistence type="predicted"/>
<feature type="binding site" evidence="5">
    <location>
        <begin position="260"/>
        <end position="267"/>
    </location>
    <ligand>
        <name>ATP</name>
        <dbReference type="ChEBI" id="CHEBI:30616"/>
    </ligand>
</feature>
<evidence type="ECO:0000259" key="7">
    <source>
        <dbReference type="PROSITE" id="PS51198"/>
    </source>
</evidence>
<dbReference type="PANTHER" id="PTHR11070:SF45">
    <property type="entry name" value="DNA 3'-5' HELICASE"/>
    <property type="match status" value="1"/>
</dbReference>
<dbReference type="GO" id="GO:0000725">
    <property type="term" value="P:recombinational repair"/>
    <property type="evidence" value="ECO:0007669"/>
    <property type="project" value="TreeGrafter"/>
</dbReference>
<evidence type="ECO:0000313" key="9">
    <source>
        <dbReference type="Proteomes" id="UP001216390"/>
    </source>
</evidence>
<keyword evidence="1 5" id="KW-0547">Nucleotide-binding</keyword>
<gene>
    <name evidence="8" type="ORF">PO878_04210</name>
</gene>
<sequence length="754" mass="80684">MGLRRTWGTTLHPELEAEQAYIDFAYECLAAARDRASSLRTMVEVGRGGTEQARFEREVIFDSIAQRLGQLELGDATLCFGRIDTEPEAAAPAPGGVVNGHGPPVTNGHGPAAATDAARADGALPAGPPPAPPGPAGGAGDTFYIGRVAVSDANQEVVVVDWRAPVAEPFYRATGRSPMGLARRRHFATRGRRLLGIEDELFGERALGLGRDDGISGHGALIAALETARSGRLGDIVATIQGEQDEIIRAPMPGVLVVQGGPGTGKTVVALHRAAYLLYTHRFPLEDQGVLVIGPNRLFLGYIEQVLPSLGEAGVQLAVLADLVDTVAVRGRDDPLPARVKGDARMVKVLAKAVRDRKRPLRRDLVVGYGLTHLRLTVAQSERIVADARRRARHHNGGRRFVEQGVWEALADSARTPVDPGEVRSRLRHTPEVREALERMWPVLTPAQLLHDLYGSHALLELAGRRHLSDEEVASLVRPRSESVEAVTWTVDDVPVLDEARALLGATPRGRRNGDTDDLRTYGHIIVDEAQDLSPMQLRMLTRRSLNGSMTVVGDIAQSTGAWAHASWDEVLDLLPERRPPRRAELTVGYRIPGPNMALAARVLAEAAPEISPPQSVREDGRDPHVVQVAEADLAAQVAATTITELAEAGTGNLGVICPGSLTDRVSEALTRAGVDHGVALTQGLSQQVTVVPVNMVKGLELDATVVVEPALVVEEEPQGMRSLYVALTRATKLLSVVHALPLPAAMAPEGATA</sequence>
<dbReference type="GO" id="GO:0005829">
    <property type="term" value="C:cytosol"/>
    <property type="evidence" value="ECO:0007669"/>
    <property type="project" value="TreeGrafter"/>
</dbReference>
<dbReference type="InterPro" id="IPR014016">
    <property type="entry name" value="UvrD-like_ATP-bd"/>
</dbReference>
<dbReference type="EMBL" id="CP116942">
    <property type="protein sequence ID" value="WCO67927.1"/>
    <property type="molecule type" value="Genomic_DNA"/>
</dbReference>
<dbReference type="PANTHER" id="PTHR11070">
    <property type="entry name" value="UVRD / RECB / PCRA DNA HELICASE FAMILY MEMBER"/>
    <property type="match status" value="1"/>
</dbReference>
<dbReference type="SUPFAM" id="SSF52540">
    <property type="entry name" value="P-loop containing nucleoside triphosphate hydrolases"/>
    <property type="match status" value="1"/>
</dbReference>
<dbReference type="Pfam" id="PF13538">
    <property type="entry name" value="UvrD_C_2"/>
    <property type="match status" value="1"/>
</dbReference>
<dbReference type="GO" id="GO:0043138">
    <property type="term" value="F:3'-5' DNA helicase activity"/>
    <property type="evidence" value="ECO:0007669"/>
    <property type="project" value="TreeGrafter"/>
</dbReference>